<dbReference type="Pfam" id="PF10324">
    <property type="entry name" value="7TM_GPCR_Srw"/>
    <property type="match status" value="1"/>
</dbReference>
<gene>
    <name evidence="9 10 11" type="primary">LOC108629525</name>
</gene>
<feature type="transmembrane region" description="Helical" evidence="6">
    <location>
        <begin position="98"/>
        <end position="123"/>
    </location>
</feature>
<dbReference type="RefSeq" id="XP_017887759.1">
    <property type="nucleotide sequence ID" value="XM_018032270.2"/>
</dbReference>
<dbReference type="Gene3D" id="1.20.1070.10">
    <property type="entry name" value="Rhodopsin 7-helix transmembrane proteins"/>
    <property type="match status" value="1"/>
</dbReference>
<dbReference type="AlphaFoldDB" id="A0AAJ7S7R9"/>
<keyword evidence="4 6" id="KW-1133">Transmembrane helix</keyword>
<keyword evidence="8" id="KW-1185">Reference proteome</keyword>
<dbReference type="RefSeq" id="XP_026673048.1">
    <property type="nucleotide sequence ID" value="XM_026817247.1"/>
</dbReference>
<reference evidence="9 10" key="1">
    <citation type="submission" date="2025-04" db="UniProtKB">
        <authorList>
            <consortium name="RefSeq"/>
        </authorList>
    </citation>
    <scope>IDENTIFICATION</scope>
    <source>
        <tissue evidence="9 10">Whole body</tissue>
    </source>
</reference>
<feature type="domain" description="G-protein coupled receptors family 1 profile" evidence="7">
    <location>
        <begin position="38"/>
        <end position="340"/>
    </location>
</feature>
<dbReference type="CDD" id="cd14978">
    <property type="entry name" value="7tmA_FMRFamide_R-like"/>
    <property type="match status" value="1"/>
</dbReference>
<evidence type="ECO:0000256" key="2">
    <source>
        <dbReference type="ARBA" id="ARBA00010663"/>
    </source>
</evidence>
<dbReference type="PANTHER" id="PTHR46273:SF15">
    <property type="entry name" value="MYOSUPPRESSIN RECEPTOR 1, ISOFORM B-RELATED"/>
    <property type="match status" value="1"/>
</dbReference>
<feature type="transmembrane region" description="Helical" evidence="6">
    <location>
        <begin position="284"/>
        <end position="307"/>
    </location>
</feature>
<dbReference type="InterPro" id="IPR053219">
    <property type="entry name" value="GPCR_Dmsr-1"/>
</dbReference>
<keyword evidence="3 6" id="KW-0812">Transmembrane</keyword>
<feature type="transmembrane region" description="Helical" evidence="6">
    <location>
        <begin position="144"/>
        <end position="163"/>
    </location>
</feature>
<dbReference type="PANTHER" id="PTHR46273">
    <property type="entry name" value="MYOSUPPRESSIN RECEPTOR 1, ISOFORM B-RELATED"/>
    <property type="match status" value="1"/>
</dbReference>
<organism evidence="8 11">
    <name type="scientific">Ceratina calcarata</name>
    <dbReference type="NCBI Taxonomy" id="156304"/>
    <lineage>
        <taxon>Eukaryota</taxon>
        <taxon>Metazoa</taxon>
        <taxon>Ecdysozoa</taxon>
        <taxon>Arthropoda</taxon>
        <taxon>Hexapoda</taxon>
        <taxon>Insecta</taxon>
        <taxon>Pterygota</taxon>
        <taxon>Neoptera</taxon>
        <taxon>Endopterygota</taxon>
        <taxon>Hymenoptera</taxon>
        <taxon>Apocrita</taxon>
        <taxon>Aculeata</taxon>
        <taxon>Apoidea</taxon>
        <taxon>Anthophila</taxon>
        <taxon>Apidae</taxon>
        <taxon>Ceratina</taxon>
        <taxon>Zadontomerus</taxon>
    </lineage>
</organism>
<accession>A0AAJ7S7R9</accession>
<protein>
    <submittedName>
        <fullName evidence="9 10">Sex peptide receptor-like</fullName>
    </submittedName>
</protein>
<dbReference type="RefSeq" id="XP_026673047.1">
    <property type="nucleotide sequence ID" value="XM_026817246.1"/>
</dbReference>
<dbReference type="InterPro" id="IPR000276">
    <property type="entry name" value="GPCR_Rhodpsn"/>
</dbReference>
<evidence type="ECO:0000313" key="8">
    <source>
        <dbReference type="Proteomes" id="UP000694925"/>
    </source>
</evidence>
<evidence type="ECO:0000256" key="4">
    <source>
        <dbReference type="ARBA" id="ARBA00022989"/>
    </source>
</evidence>
<dbReference type="Proteomes" id="UP000694925">
    <property type="component" value="Unplaced"/>
</dbReference>
<proteinExistence type="inferred from homology"/>
<dbReference type="GO" id="GO:0005886">
    <property type="term" value="C:plasma membrane"/>
    <property type="evidence" value="ECO:0007669"/>
    <property type="project" value="TreeGrafter"/>
</dbReference>
<feature type="transmembrane region" description="Helical" evidence="6">
    <location>
        <begin position="23"/>
        <end position="45"/>
    </location>
</feature>
<dbReference type="InterPro" id="IPR017452">
    <property type="entry name" value="GPCR_Rhodpsn_7TM"/>
</dbReference>
<feature type="transmembrane region" description="Helical" evidence="6">
    <location>
        <begin position="313"/>
        <end position="339"/>
    </location>
</feature>
<dbReference type="PRINTS" id="PR00237">
    <property type="entry name" value="GPCRRHODOPSN"/>
</dbReference>
<evidence type="ECO:0000256" key="6">
    <source>
        <dbReference type="SAM" id="Phobius"/>
    </source>
</evidence>
<evidence type="ECO:0000313" key="10">
    <source>
        <dbReference type="RefSeq" id="XP_026673047.1"/>
    </source>
</evidence>
<dbReference type="GO" id="GO:0008528">
    <property type="term" value="F:G protein-coupled peptide receptor activity"/>
    <property type="evidence" value="ECO:0007669"/>
    <property type="project" value="InterPro"/>
</dbReference>
<evidence type="ECO:0000259" key="7">
    <source>
        <dbReference type="PROSITE" id="PS50262"/>
    </source>
</evidence>
<evidence type="ECO:0000256" key="1">
    <source>
        <dbReference type="ARBA" id="ARBA00004370"/>
    </source>
</evidence>
<name>A0AAJ7S7R9_9HYME</name>
<evidence type="ECO:0000313" key="9">
    <source>
        <dbReference type="RefSeq" id="XP_017887759.1"/>
    </source>
</evidence>
<feature type="transmembrane region" description="Helical" evidence="6">
    <location>
        <begin position="219"/>
        <end position="246"/>
    </location>
</feature>
<dbReference type="GeneID" id="108629525"/>
<dbReference type="SUPFAM" id="SSF81321">
    <property type="entry name" value="Family A G protein-coupled receptor-like"/>
    <property type="match status" value="1"/>
</dbReference>
<evidence type="ECO:0000313" key="11">
    <source>
        <dbReference type="RefSeq" id="XP_026673048.1"/>
    </source>
</evidence>
<comment type="subcellular location">
    <subcellularLocation>
        <location evidence="1">Membrane</location>
    </subcellularLocation>
</comment>
<dbReference type="PROSITE" id="PS50262">
    <property type="entry name" value="G_PROTEIN_RECEP_F1_2"/>
    <property type="match status" value="1"/>
</dbReference>
<dbReference type="KEGG" id="ccal:108629525"/>
<comment type="similarity">
    <text evidence="2">Belongs to the G-protein coupled receptor 1 family.</text>
</comment>
<evidence type="ECO:0000256" key="3">
    <source>
        <dbReference type="ARBA" id="ARBA00022692"/>
    </source>
</evidence>
<feature type="transmembrane region" description="Helical" evidence="6">
    <location>
        <begin position="57"/>
        <end position="78"/>
    </location>
</feature>
<sequence length="389" mass="45273">MDLNASSSDFCNLSWFHERYTHLHGWISLFVCIFGSIANILNILVLTRREMRSPTNIILTGLAVADLLVMIDYIPYAFHLYLYRRSRRDTFTYGWTIFVLFHSHFAQVCHTISICLTLILAVWRYVAVARPQQNREWCSYRRTIFAISIAYVFCPVLCIPLYITTEVRKQIEVLDSNGMSVNMQNRSLIDYSNATNTTLYFVRMTETAANHNILTELNFWIYSVVIKLIPCVVLTIVSVKLLQVLLEAKRRRRKLTNIHEENFDRKKGCRRMDKERQTDRTTMMLLAVLLLFLLTELPQGILGLLSVLLGQGFFLTCYMMLGDVIDMLTLVNSAINFFLYCTMSRQFRKTFNELFCKSWKVPKNNGKQIFLENNGNVVVNHTVTQVTQV</sequence>
<dbReference type="InterPro" id="IPR019427">
    <property type="entry name" value="7TM_GPCR_serpentine_rcpt_Srw"/>
</dbReference>
<keyword evidence="5 6" id="KW-0472">Membrane</keyword>
<evidence type="ECO:0000256" key="5">
    <source>
        <dbReference type="ARBA" id="ARBA00023136"/>
    </source>
</evidence>